<protein>
    <submittedName>
        <fullName evidence="3">SDR family oxidoreductase</fullName>
    </submittedName>
</protein>
<dbReference type="PANTHER" id="PTHR42760">
    <property type="entry name" value="SHORT-CHAIN DEHYDROGENASES/REDUCTASES FAMILY MEMBER"/>
    <property type="match status" value="1"/>
</dbReference>
<dbReference type="PRINTS" id="PR00081">
    <property type="entry name" value="GDHRDH"/>
</dbReference>
<evidence type="ECO:0000256" key="2">
    <source>
        <dbReference type="ARBA" id="ARBA00023002"/>
    </source>
</evidence>
<dbReference type="InterPro" id="IPR002347">
    <property type="entry name" value="SDR_fam"/>
</dbReference>
<gene>
    <name evidence="3" type="ORF">H9761_19905</name>
</gene>
<evidence type="ECO:0000256" key="1">
    <source>
        <dbReference type="ARBA" id="ARBA00006484"/>
    </source>
</evidence>
<keyword evidence="2" id="KW-0560">Oxidoreductase</keyword>
<dbReference type="GO" id="GO:0016616">
    <property type="term" value="F:oxidoreductase activity, acting on the CH-OH group of donors, NAD or NADP as acceptor"/>
    <property type="evidence" value="ECO:0007669"/>
    <property type="project" value="TreeGrafter"/>
</dbReference>
<dbReference type="AlphaFoldDB" id="A0A9D2NKA5"/>
<dbReference type="Pfam" id="PF13561">
    <property type="entry name" value="adh_short_C2"/>
    <property type="match status" value="1"/>
</dbReference>
<evidence type="ECO:0000313" key="3">
    <source>
        <dbReference type="EMBL" id="HJC25929.1"/>
    </source>
</evidence>
<dbReference type="PANTHER" id="PTHR42760:SF40">
    <property type="entry name" value="3-OXOACYL-[ACYL-CARRIER-PROTEIN] REDUCTASE, CHLOROPLASTIC"/>
    <property type="match status" value="1"/>
</dbReference>
<reference evidence="3" key="2">
    <citation type="submission" date="2021-04" db="EMBL/GenBank/DDBJ databases">
        <authorList>
            <person name="Gilroy R."/>
        </authorList>
    </citation>
    <scope>NUCLEOTIDE SEQUENCE</scope>
    <source>
        <strain evidence="3">USAMLcec2-132</strain>
    </source>
</reference>
<proteinExistence type="inferred from homology"/>
<evidence type="ECO:0000313" key="4">
    <source>
        <dbReference type="Proteomes" id="UP000823891"/>
    </source>
</evidence>
<dbReference type="InterPro" id="IPR036291">
    <property type="entry name" value="NAD(P)-bd_dom_sf"/>
</dbReference>
<comment type="similarity">
    <text evidence="1">Belongs to the short-chain dehydrogenases/reductases (SDR) family.</text>
</comment>
<dbReference type="GO" id="GO:0008206">
    <property type="term" value="P:bile acid metabolic process"/>
    <property type="evidence" value="ECO:0007669"/>
    <property type="project" value="UniProtKB-ARBA"/>
</dbReference>
<dbReference type="GO" id="GO:0030497">
    <property type="term" value="P:fatty acid elongation"/>
    <property type="evidence" value="ECO:0007669"/>
    <property type="project" value="TreeGrafter"/>
</dbReference>
<organism evidence="3 4">
    <name type="scientific">Candidatus Eisenbergiella merdavium</name>
    <dbReference type="NCBI Taxonomy" id="2838551"/>
    <lineage>
        <taxon>Bacteria</taxon>
        <taxon>Bacillati</taxon>
        <taxon>Bacillota</taxon>
        <taxon>Clostridia</taxon>
        <taxon>Lachnospirales</taxon>
        <taxon>Lachnospiraceae</taxon>
        <taxon>Eisenbergiella</taxon>
    </lineage>
</organism>
<dbReference type="Gene3D" id="3.40.50.720">
    <property type="entry name" value="NAD(P)-binding Rossmann-like Domain"/>
    <property type="match status" value="1"/>
</dbReference>
<dbReference type="Proteomes" id="UP000823891">
    <property type="component" value="Unassembled WGS sequence"/>
</dbReference>
<dbReference type="CDD" id="cd05233">
    <property type="entry name" value="SDR_c"/>
    <property type="match status" value="1"/>
</dbReference>
<reference evidence="3" key="1">
    <citation type="journal article" date="2021" name="PeerJ">
        <title>Extensive microbial diversity within the chicken gut microbiome revealed by metagenomics and culture.</title>
        <authorList>
            <person name="Gilroy R."/>
            <person name="Ravi A."/>
            <person name="Getino M."/>
            <person name="Pursley I."/>
            <person name="Horton D.L."/>
            <person name="Alikhan N.F."/>
            <person name="Baker D."/>
            <person name="Gharbi K."/>
            <person name="Hall N."/>
            <person name="Watson M."/>
            <person name="Adriaenssens E.M."/>
            <person name="Foster-Nyarko E."/>
            <person name="Jarju S."/>
            <person name="Secka A."/>
            <person name="Antonio M."/>
            <person name="Oren A."/>
            <person name="Chaudhuri R.R."/>
            <person name="La Ragione R."/>
            <person name="Hildebrand F."/>
            <person name="Pallen M.J."/>
        </authorList>
    </citation>
    <scope>NUCLEOTIDE SEQUENCE</scope>
    <source>
        <strain evidence="3">USAMLcec2-132</strain>
    </source>
</reference>
<dbReference type="FunFam" id="3.40.50.720:FF:000084">
    <property type="entry name" value="Short-chain dehydrogenase reductase"/>
    <property type="match status" value="1"/>
</dbReference>
<name>A0A9D2NKA5_9FIRM</name>
<dbReference type="EMBL" id="DWWS01000074">
    <property type="protein sequence ID" value="HJC25929.1"/>
    <property type="molecule type" value="Genomic_DNA"/>
</dbReference>
<sequence length="258" mass="28647">MGKLDGKVVVITGCGSGLGKQFAIRMAREGASLSICSKNAARLEETRKLCEEAGADVISYACDVADYDELVKFVDMTIEHFKTVDVLINNVHHVVLAPFIDLKMEDFMYDLKVDFCSTWHLMQLLFPYMKDKPGAGASIINFGSRWGQESPCMSGEYAPLKEAIRALSRTVAREWGQYNIRCNIVCPGGFTDNAQNNMSQQLPEMQKYAMEAFKDNAFHRPGDPYDDVAPVVVFLASDESKWLSGQTINVDGGGWMAD</sequence>
<comment type="caution">
    <text evidence="3">The sequence shown here is derived from an EMBL/GenBank/DDBJ whole genome shotgun (WGS) entry which is preliminary data.</text>
</comment>
<dbReference type="SUPFAM" id="SSF51735">
    <property type="entry name" value="NAD(P)-binding Rossmann-fold domains"/>
    <property type="match status" value="1"/>
</dbReference>
<accession>A0A9D2NKA5</accession>